<evidence type="ECO:0000313" key="9">
    <source>
        <dbReference type="Proteomes" id="UP000062998"/>
    </source>
</evidence>
<evidence type="ECO:0000256" key="3">
    <source>
        <dbReference type="ARBA" id="ARBA00022692"/>
    </source>
</evidence>
<evidence type="ECO:0000256" key="2">
    <source>
        <dbReference type="ARBA" id="ARBA00009773"/>
    </source>
</evidence>
<feature type="transmembrane region" description="Helical" evidence="6">
    <location>
        <begin position="239"/>
        <end position="261"/>
    </location>
</feature>
<organism evidence="7 10">
    <name type="scientific">Burkholderia ubonensis</name>
    <dbReference type="NCBI Taxonomy" id="101571"/>
    <lineage>
        <taxon>Bacteria</taxon>
        <taxon>Pseudomonadati</taxon>
        <taxon>Pseudomonadota</taxon>
        <taxon>Betaproteobacteria</taxon>
        <taxon>Burkholderiales</taxon>
        <taxon>Burkholderiaceae</taxon>
        <taxon>Burkholderia</taxon>
        <taxon>Burkholderia cepacia complex</taxon>
    </lineage>
</organism>
<dbReference type="GO" id="GO:0016020">
    <property type="term" value="C:membrane"/>
    <property type="evidence" value="ECO:0007669"/>
    <property type="project" value="UniProtKB-SubCell"/>
</dbReference>
<feature type="transmembrane region" description="Helical" evidence="6">
    <location>
        <begin position="216"/>
        <end position="233"/>
    </location>
</feature>
<dbReference type="RefSeq" id="WP_059618221.1">
    <property type="nucleotide sequence ID" value="NZ_CP013371.1"/>
</dbReference>
<evidence type="ECO:0000313" key="10">
    <source>
        <dbReference type="Proteomes" id="UP000065521"/>
    </source>
</evidence>
<evidence type="ECO:0000256" key="1">
    <source>
        <dbReference type="ARBA" id="ARBA00004141"/>
    </source>
</evidence>
<reference evidence="9 10" key="1">
    <citation type="submission" date="2015-11" db="EMBL/GenBank/DDBJ databases">
        <title>Expanding the genomic diversity of Burkholderia species for the development of highly accurate diagnostics.</title>
        <authorList>
            <person name="Sahl J."/>
            <person name="Keim P."/>
            <person name="Wagner D."/>
        </authorList>
    </citation>
    <scope>NUCLEOTIDE SEQUENCE [LARGE SCALE GENOMIC DNA]</scope>
    <source>
        <strain evidence="8 9">MSMB2167WGS</strain>
        <strain evidence="7 10">RF32-BP4</strain>
    </source>
</reference>
<comment type="caution">
    <text evidence="7">The sequence shown here is derived from an EMBL/GenBank/DDBJ whole genome shotgun (WGS) entry which is preliminary data.</text>
</comment>
<dbReference type="OrthoDB" id="106838at2"/>
<feature type="transmembrane region" description="Helical" evidence="6">
    <location>
        <begin position="158"/>
        <end position="176"/>
    </location>
</feature>
<evidence type="ECO:0000256" key="6">
    <source>
        <dbReference type="SAM" id="Phobius"/>
    </source>
</evidence>
<accession>A0A102I704</accession>
<dbReference type="EMBL" id="LPIX01000090">
    <property type="protein sequence ID" value="KWD96531.1"/>
    <property type="molecule type" value="Genomic_DNA"/>
</dbReference>
<feature type="transmembrane region" description="Helical" evidence="6">
    <location>
        <begin position="63"/>
        <end position="85"/>
    </location>
</feature>
<gene>
    <name evidence="7" type="ORF">WI38_04535</name>
    <name evidence="8" type="ORF">WL73_22520</name>
</gene>
<feature type="transmembrane region" description="Helical" evidence="6">
    <location>
        <begin position="12"/>
        <end position="43"/>
    </location>
</feature>
<dbReference type="Proteomes" id="UP000062998">
    <property type="component" value="Unassembled WGS sequence"/>
</dbReference>
<evidence type="ECO:0000313" key="7">
    <source>
        <dbReference type="EMBL" id="KUZ96039.1"/>
    </source>
</evidence>
<dbReference type="InterPro" id="IPR002549">
    <property type="entry name" value="AI-2E-like"/>
</dbReference>
<dbReference type="Proteomes" id="UP000065521">
    <property type="component" value="Unassembled WGS sequence"/>
</dbReference>
<dbReference type="AlphaFoldDB" id="A0A102I704"/>
<sequence>MVSGNDHQKFFHLLLFVVTVGLCWILAPFFGAVFWGTILAILFQPVQRWLAARFGKRRNLAALLTLTLIILIVILPLVFVAATLVQEIAYVYQEIKTAQPNYTQYYQDIIHALPTSIQRLLAKYGVTNLTGIQKKLTDGAAQISQFVAAQALVIGQNTFQFVISFGVMLYMVFFLLRDGGEIGRRVRRALPLDDEHKHLLLSKFTTVVRATVKGNIAVALVQGALGGLIFWILGIEGVVLWGALMAFLSLLPAIGAGLVWVPAAIYLLMIDEIWKCVILVAFCGGVIGLVDNLLRPILVGKDTKMPDWVVLLSTLGGMALFGINGFVIGPLIAALFMASWDIFARAEQGE</sequence>
<name>A0A102I704_9BURK</name>
<protein>
    <recommendedName>
        <fullName evidence="11">AI-2E family transporter</fullName>
    </recommendedName>
</protein>
<keyword evidence="4 6" id="KW-1133">Transmembrane helix</keyword>
<dbReference type="PANTHER" id="PTHR21716">
    <property type="entry name" value="TRANSMEMBRANE PROTEIN"/>
    <property type="match status" value="1"/>
</dbReference>
<dbReference type="Pfam" id="PF01594">
    <property type="entry name" value="AI-2E_transport"/>
    <property type="match status" value="1"/>
</dbReference>
<comment type="subcellular location">
    <subcellularLocation>
        <location evidence="1">Membrane</location>
        <topology evidence="1">Multi-pass membrane protein</topology>
    </subcellularLocation>
</comment>
<comment type="similarity">
    <text evidence="2">Belongs to the autoinducer-2 exporter (AI-2E) (TC 2.A.86) family.</text>
</comment>
<keyword evidence="5 6" id="KW-0472">Membrane</keyword>
<evidence type="ECO:0000313" key="8">
    <source>
        <dbReference type="EMBL" id="KWD96531.1"/>
    </source>
</evidence>
<feature type="transmembrane region" description="Helical" evidence="6">
    <location>
        <begin position="310"/>
        <end position="336"/>
    </location>
</feature>
<feature type="transmembrane region" description="Helical" evidence="6">
    <location>
        <begin position="273"/>
        <end position="290"/>
    </location>
</feature>
<evidence type="ECO:0000256" key="4">
    <source>
        <dbReference type="ARBA" id="ARBA00022989"/>
    </source>
</evidence>
<proteinExistence type="inferred from homology"/>
<dbReference type="PANTHER" id="PTHR21716:SF4">
    <property type="entry name" value="TRANSMEMBRANE PROTEIN 245"/>
    <property type="match status" value="1"/>
</dbReference>
<evidence type="ECO:0008006" key="11">
    <source>
        <dbReference type="Google" id="ProtNLM"/>
    </source>
</evidence>
<evidence type="ECO:0000256" key="5">
    <source>
        <dbReference type="ARBA" id="ARBA00023136"/>
    </source>
</evidence>
<dbReference type="EMBL" id="LOTN01000004">
    <property type="protein sequence ID" value="KUZ96039.1"/>
    <property type="molecule type" value="Genomic_DNA"/>
</dbReference>
<keyword evidence="3 6" id="KW-0812">Transmembrane</keyword>